<dbReference type="HOGENOM" id="CLU_114051_1_0_10"/>
<dbReference type="CDD" id="cd11378">
    <property type="entry name" value="DUF296"/>
    <property type="match status" value="1"/>
</dbReference>
<evidence type="ECO:0000313" key="3">
    <source>
        <dbReference type="Proteomes" id="UP000002724"/>
    </source>
</evidence>
<dbReference type="PANTHER" id="PTHR34988">
    <property type="entry name" value="PROTEIN, PUTATIVE-RELATED"/>
    <property type="match status" value="1"/>
</dbReference>
<protein>
    <recommendedName>
        <fullName evidence="1">PPC domain-containing protein</fullName>
    </recommendedName>
</protein>
<evidence type="ECO:0000313" key="2">
    <source>
        <dbReference type="EMBL" id="ACF44314.1"/>
    </source>
</evidence>
<dbReference type="EMBL" id="CP001110">
    <property type="protein sequence ID" value="ACF44314.1"/>
    <property type="molecule type" value="Genomic_DNA"/>
</dbReference>
<accession>B4SD55</accession>
<dbReference type="SUPFAM" id="SSF117856">
    <property type="entry name" value="AF0104/ALDC/Ptd012-like"/>
    <property type="match status" value="1"/>
</dbReference>
<dbReference type="AlphaFoldDB" id="B4SD55"/>
<dbReference type="OrthoDB" id="9798999at2"/>
<dbReference type="eggNOG" id="COG1661">
    <property type="taxonomic scope" value="Bacteria"/>
</dbReference>
<proteinExistence type="predicted"/>
<dbReference type="InterPro" id="IPR005175">
    <property type="entry name" value="PPC_dom"/>
</dbReference>
<dbReference type="PANTHER" id="PTHR34988:SF1">
    <property type="entry name" value="DNA-BINDING PROTEIN"/>
    <property type="match status" value="1"/>
</dbReference>
<dbReference type="STRING" id="324925.Ppha_2107"/>
<dbReference type="PROSITE" id="PS51742">
    <property type="entry name" value="PPC"/>
    <property type="match status" value="1"/>
</dbReference>
<organism evidence="2 3">
    <name type="scientific">Pelodictyon phaeoclathratiforme (strain DSM 5477 / BU-1)</name>
    <dbReference type="NCBI Taxonomy" id="324925"/>
    <lineage>
        <taxon>Bacteria</taxon>
        <taxon>Pseudomonadati</taxon>
        <taxon>Chlorobiota</taxon>
        <taxon>Chlorobiia</taxon>
        <taxon>Chlorobiales</taxon>
        <taxon>Chlorobiaceae</taxon>
        <taxon>Chlorobium/Pelodictyon group</taxon>
        <taxon>Pelodictyon</taxon>
    </lineage>
</organism>
<keyword evidence="3" id="KW-1185">Reference proteome</keyword>
<name>B4SD55_PELPB</name>
<reference evidence="2 3" key="1">
    <citation type="submission" date="2008-06" db="EMBL/GenBank/DDBJ databases">
        <title>Complete sequence of Pelodictyon phaeoclathratiforme BU-1.</title>
        <authorList>
            <consortium name="US DOE Joint Genome Institute"/>
            <person name="Lucas S."/>
            <person name="Copeland A."/>
            <person name="Lapidus A."/>
            <person name="Glavina del Rio T."/>
            <person name="Dalin E."/>
            <person name="Tice H."/>
            <person name="Bruce D."/>
            <person name="Goodwin L."/>
            <person name="Pitluck S."/>
            <person name="Schmutz J."/>
            <person name="Larimer F."/>
            <person name="Land M."/>
            <person name="Hauser L."/>
            <person name="Kyrpides N."/>
            <person name="Mikhailova N."/>
            <person name="Liu Z."/>
            <person name="Li T."/>
            <person name="Zhao F."/>
            <person name="Overmann J."/>
            <person name="Bryant D.A."/>
            <person name="Richardson P."/>
        </authorList>
    </citation>
    <scope>NUCLEOTIDE SEQUENCE [LARGE SCALE GENOMIC DNA]</scope>
    <source>
        <strain evidence="3">DSM 5477 / BU-1</strain>
    </source>
</reference>
<gene>
    <name evidence="2" type="ordered locus">Ppha_2107</name>
</gene>
<dbReference type="Gene3D" id="3.30.1330.80">
    <property type="entry name" value="Hypothetical protein, similar to alpha- acetolactate decarboxylase, domain 2"/>
    <property type="match status" value="1"/>
</dbReference>
<dbReference type="RefSeq" id="WP_012508793.1">
    <property type="nucleotide sequence ID" value="NC_011060.1"/>
</dbReference>
<dbReference type="Pfam" id="PF03479">
    <property type="entry name" value="PCC"/>
    <property type="match status" value="1"/>
</dbReference>
<sequence length="147" mass="16347">MKYTEAKQGRVFVIRLEDGEIVHERIEQFVKDHGIERATLFAVGGADKGTLLVVGPGESRSNPVKPMIHELDDAHEITGSGTLFPDDHGNPILHMHMACGREENTVTGCIRNGVKVWQVMEIILTELLECTARRLYDPNTGFKLLAP</sequence>
<feature type="domain" description="PPC" evidence="1">
    <location>
        <begin position="6"/>
        <end position="147"/>
    </location>
</feature>
<evidence type="ECO:0000259" key="1">
    <source>
        <dbReference type="PROSITE" id="PS51742"/>
    </source>
</evidence>
<dbReference type="KEGG" id="pph:Ppha_2107"/>
<dbReference type="Proteomes" id="UP000002724">
    <property type="component" value="Chromosome"/>
</dbReference>